<dbReference type="OrthoDB" id="9778912at2"/>
<dbReference type="InterPro" id="IPR013785">
    <property type="entry name" value="Aldolase_TIM"/>
</dbReference>
<dbReference type="PANTHER" id="PTHR32332">
    <property type="entry name" value="2-NITROPROPANE DIOXYGENASE"/>
    <property type="match status" value="1"/>
</dbReference>
<dbReference type="RefSeq" id="WP_129970199.1">
    <property type="nucleotide sequence ID" value="NZ_JACCEW010000005.1"/>
</dbReference>
<accession>A0A853FEW4</accession>
<proteinExistence type="predicted"/>
<dbReference type="Pfam" id="PF03060">
    <property type="entry name" value="NMO"/>
    <property type="match status" value="1"/>
</dbReference>
<dbReference type="CDD" id="cd04730">
    <property type="entry name" value="NPD_like"/>
    <property type="match status" value="1"/>
</dbReference>
<keyword evidence="2" id="KW-0288">FMN</keyword>
<keyword evidence="4" id="KW-0503">Monooxygenase</keyword>
<evidence type="ECO:0000313" key="5">
    <source>
        <dbReference type="Proteomes" id="UP000580517"/>
    </source>
</evidence>
<keyword evidence="1" id="KW-0285">Flavoprotein</keyword>
<sequence length="373" mass="39932">MNAAIETAFTTPLCRRLRVRFPIFGFSHSVDVCVAIARAGGFPVVGLAREMPEEIPDIIKSLERKMQGMPYGIDLMLPGGVPEHGNHASLQEALPIEQRNFVSALRQRFEIKPPSQPSFFTTQVRTQALFDQQIEQVLASNATAIATAIGLRADLIVRAKAAGKMTFSLIGSPRHAAKALDMGVDVLVAQGYDAGGHTGPIGTMSLIPQIVELAGDTPVLAAGGIATGGQILGSMAMGAQGAWLGTLWMAAKENHTPSALLERLVNAASDDTVVTRAHSGKPCRVVRSAWIDAWEQTDAPAPLPMPFQQVLTGDVFTSIHETNDNRLIYEAAGQSLFAIRGQTTIAAQFEQLVSEMREAWLSLQPWAGGETSA</sequence>
<protein>
    <submittedName>
        <fullName evidence="4">Nitronate monooxygenase</fullName>
    </submittedName>
</protein>
<keyword evidence="3" id="KW-0560">Oxidoreductase</keyword>
<dbReference type="GO" id="GO:0018580">
    <property type="term" value="F:nitronate monooxygenase activity"/>
    <property type="evidence" value="ECO:0007669"/>
    <property type="project" value="InterPro"/>
</dbReference>
<dbReference type="SUPFAM" id="SSF51412">
    <property type="entry name" value="Inosine monophosphate dehydrogenase (IMPDH)"/>
    <property type="match status" value="1"/>
</dbReference>
<evidence type="ECO:0000313" key="4">
    <source>
        <dbReference type="EMBL" id="NYT38429.1"/>
    </source>
</evidence>
<evidence type="ECO:0000256" key="2">
    <source>
        <dbReference type="ARBA" id="ARBA00022643"/>
    </source>
</evidence>
<keyword evidence="5" id="KW-1185">Reference proteome</keyword>
<dbReference type="EMBL" id="JACCEW010000005">
    <property type="protein sequence ID" value="NYT38429.1"/>
    <property type="molecule type" value="Genomic_DNA"/>
</dbReference>
<reference evidence="4 5" key="1">
    <citation type="submission" date="2020-07" db="EMBL/GenBank/DDBJ databases">
        <title>Taxonomic revisions and descriptions of new bacterial species based on genomic comparisons in the high-G+C-content subgroup of the family Alcaligenaceae.</title>
        <authorList>
            <person name="Szabo A."/>
            <person name="Felfoldi T."/>
        </authorList>
    </citation>
    <scope>NUCLEOTIDE SEQUENCE [LARGE SCALE GENOMIC DNA]</scope>
    <source>
        <strain evidence="4 5">DSM 25264</strain>
    </source>
</reference>
<dbReference type="AlphaFoldDB" id="A0A853FEW4"/>
<dbReference type="Proteomes" id="UP000580517">
    <property type="component" value="Unassembled WGS sequence"/>
</dbReference>
<name>A0A853FEW4_9BURK</name>
<comment type="caution">
    <text evidence="4">The sequence shown here is derived from an EMBL/GenBank/DDBJ whole genome shotgun (WGS) entry which is preliminary data.</text>
</comment>
<organism evidence="4 5">
    <name type="scientific">Allopusillimonas soli</name>
    <dbReference type="NCBI Taxonomy" id="659016"/>
    <lineage>
        <taxon>Bacteria</taxon>
        <taxon>Pseudomonadati</taxon>
        <taxon>Pseudomonadota</taxon>
        <taxon>Betaproteobacteria</taxon>
        <taxon>Burkholderiales</taxon>
        <taxon>Alcaligenaceae</taxon>
        <taxon>Allopusillimonas</taxon>
    </lineage>
</organism>
<gene>
    <name evidence="4" type="ORF">H0A68_16220</name>
</gene>
<dbReference type="Gene3D" id="3.20.20.70">
    <property type="entry name" value="Aldolase class I"/>
    <property type="match status" value="1"/>
</dbReference>
<dbReference type="InterPro" id="IPR004136">
    <property type="entry name" value="NMO"/>
</dbReference>
<dbReference type="PANTHER" id="PTHR32332:SF38">
    <property type="entry name" value="MONOOXYGENASE RV1533-RELATED"/>
    <property type="match status" value="1"/>
</dbReference>
<evidence type="ECO:0000256" key="1">
    <source>
        <dbReference type="ARBA" id="ARBA00022630"/>
    </source>
</evidence>
<evidence type="ECO:0000256" key="3">
    <source>
        <dbReference type="ARBA" id="ARBA00023002"/>
    </source>
</evidence>